<organism evidence="1 2">
    <name type="scientific">Dyadobacter chenhuakuii</name>
    <dbReference type="NCBI Taxonomy" id="2909339"/>
    <lineage>
        <taxon>Bacteria</taxon>
        <taxon>Pseudomonadati</taxon>
        <taxon>Bacteroidota</taxon>
        <taxon>Cytophagia</taxon>
        <taxon>Cytophagales</taxon>
        <taxon>Spirosomataceae</taxon>
        <taxon>Dyadobacter</taxon>
    </lineage>
</organism>
<name>A0A9X1TS97_9BACT</name>
<sequence length="282" mass="32002">MKKHLAFLFLLALGSCNDDKNQPTPYPDPAVLAKQQAPFGSPPVDVKLKKLLYNGKLAAEYIYEGDLLREQKKFLFFNVPGHYQSGNFVRNAGVTESYDVVSAAWNGEAQTVSDVFKPAYSIRFNKPDNDSLREVTEENLIFLEIFYRTYAIDKAGFITRQEFTEKTNTANDFSIFYIRNGQHNIAKSWVKYAEKTAPGNYVEYEFDNHPNPFFKLGLDRTGQLAAHAMNPNNVVKETVSDANGPIYSIDYKYEYAVNGYPSKVSVGSKSPAFTPYTMEFNY</sequence>
<accession>A0A9X1TS97</accession>
<dbReference type="RefSeq" id="WP_235176586.1">
    <property type="nucleotide sequence ID" value="NZ_JAKFFV010000002.1"/>
</dbReference>
<gene>
    <name evidence="1" type="ORF">L0661_01930</name>
</gene>
<proteinExistence type="predicted"/>
<reference evidence="1" key="1">
    <citation type="submission" date="2022-01" db="EMBL/GenBank/DDBJ databases">
        <title>Novel species in genus Dyadobacter.</title>
        <authorList>
            <person name="Ma C."/>
        </authorList>
    </citation>
    <scope>NUCLEOTIDE SEQUENCE</scope>
    <source>
        <strain evidence="1">CY357</strain>
    </source>
</reference>
<evidence type="ECO:0000313" key="2">
    <source>
        <dbReference type="Proteomes" id="UP001139411"/>
    </source>
</evidence>
<protein>
    <submittedName>
        <fullName evidence="1">Uncharacterized protein</fullName>
    </submittedName>
</protein>
<dbReference type="PROSITE" id="PS51257">
    <property type="entry name" value="PROKAR_LIPOPROTEIN"/>
    <property type="match status" value="1"/>
</dbReference>
<dbReference type="EMBL" id="JAKFFV010000002">
    <property type="protein sequence ID" value="MCF2497048.1"/>
    <property type="molecule type" value="Genomic_DNA"/>
</dbReference>
<evidence type="ECO:0000313" key="1">
    <source>
        <dbReference type="EMBL" id="MCF2497048.1"/>
    </source>
</evidence>
<comment type="caution">
    <text evidence="1">The sequence shown here is derived from an EMBL/GenBank/DDBJ whole genome shotgun (WGS) entry which is preliminary data.</text>
</comment>
<dbReference type="Proteomes" id="UP001139411">
    <property type="component" value="Unassembled WGS sequence"/>
</dbReference>
<dbReference type="AlphaFoldDB" id="A0A9X1TS97"/>